<evidence type="ECO:0000313" key="2">
    <source>
        <dbReference type="Proteomes" id="UP000095727"/>
    </source>
</evidence>
<name>A0A173QZ52_9FIRM</name>
<sequence length="378" mass="39903">MASRIILDPETLLAQAGEMQSLTAEYESLFSKVTGTLNDTNNNWSELLAHNFAGKISSAQQSFASITELLASGAAAAKNSATTMQSVDQSLFKVFGGEAGEGIISGQVQGMTDVIEDYRKWEKKSKKVKAKSKKKKDGFLDSLKADMAGVSKAIVKKGKKTVAKIKKSYDEKGFVYKALQYGKSAVKVGAGVVKIAGAVALVAGSGGAALPVAACITLSACNDIYNGMMDATYTYTGDYNKVGNTNALKDFLVKKGGETGEILFGDEKLGEKMGSWAYTGLDVVSFLNGVDKLGKSFGKLQTITSGTAETSKVWGEIHMDDVIDNDLKYLSKDGIIKTILHIGPNSVANFGYDVVTGTIKSIKSAGKLGNTIADLAVG</sequence>
<evidence type="ECO:0000313" key="1">
    <source>
        <dbReference type="EMBL" id="CUM70579.1"/>
    </source>
</evidence>
<accession>A0A173QZ52</accession>
<dbReference type="AlphaFoldDB" id="A0A173QZ52"/>
<dbReference type="Gene3D" id="1.10.287.1060">
    <property type="entry name" value="ESAT-6-like"/>
    <property type="match status" value="1"/>
</dbReference>
<organism evidence="1 2">
    <name type="scientific">Coprococcus comes</name>
    <dbReference type="NCBI Taxonomy" id="410072"/>
    <lineage>
        <taxon>Bacteria</taxon>
        <taxon>Bacillati</taxon>
        <taxon>Bacillota</taxon>
        <taxon>Clostridia</taxon>
        <taxon>Lachnospirales</taxon>
        <taxon>Lachnospiraceae</taxon>
        <taxon>Coprococcus</taxon>
    </lineage>
</organism>
<protein>
    <submittedName>
        <fullName evidence="1">Uncharacterized protein conserved in bacteria</fullName>
    </submittedName>
</protein>
<dbReference type="EMBL" id="CYXR01000001">
    <property type="protein sequence ID" value="CUM70579.1"/>
    <property type="molecule type" value="Genomic_DNA"/>
</dbReference>
<dbReference type="SUPFAM" id="SSF140453">
    <property type="entry name" value="EsxAB dimer-like"/>
    <property type="match status" value="1"/>
</dbReference>
<dbReference type="Proteomes" id="UP000095727">
    <property type="component" value="Unassembled WGS sequence"/>
</dbReference>
<dbReference type="RefSeq" id="WP_055155508.1">
    <property type="nucleotide sequence ID" value="NZ_CYXR01000001.1"/>
</dbReference>
<reference evidence="1 2" key="1">
    <citation type="submission" date="2015-09" db="EMBL/GenBank/DDBJ databases">
        <authorList>
            <consortium name="Pathogen Informatics"/>
        </authorList>
    </citation>
    <scope>NUCLEOTIDE SEQUENCE [LARGE SCALE GENOMIC DNA]</scope>
    <source>
        <strain evidence="1 2">2789STDY5834962</strain>
    </source>
</reference>
<gene>
    <name evidence="1" type="ORF">ERS852574_00155</name>
</gene>
<proteinExistence type="predicted"/>
<dbReference type="InterPro" id="IPR036689">
    <property type="entry name" value="ESAT-6-like_sf"/>
</dbReference>